<proteinExistence type="predicted"/>
<evidence type="ECO:0000313" key="3">
    <source>
        <dbReference type="EMBL" id="MPN28281.1"/>
    </source>
</evidence>
<evidence type="ECO:0008006" key="4">
    <source>
        <dbReference type="Google" id="ProtNLM"/>
    </source>
</evidence>
<evidence type="ECO:0000256" key="2">
    <source>
        <dbReference type="SAM" id="Phobius"/>
    </source>
</evidence>
<evidence type="ECO:0000256" key="1">
    <source>
        <dbReference type="SAM" id="MobiDB-lite"/>
    </source>
</evidence>
<keyword evidence="2" id="KW-0472">Membrane</keyword>
<accession>A0A645GMV0</accession>
<dbReference type="EMBL" id="VSSQ01078515">
    <property type="protein sequence ID" value="MPN28281.1"/>
    <property type="molecule type" value="Genomic_DNA"/>
</dbReference>
<comment type="caution">
    <text evidence="3">The sequence shown here is derived from an EMBL/GenBank/DDBJ whole genome shotgun (WGS) entry which is preliminary data.</text>
</comment>
<keyword evidence="2" id="KW-1133">Transmembrane helix</keyword>
<gene>
    <name evidence="3" type="ORF">SDC9_175722</name>
</gene>
<dbReference type="AlphaFoldDB" id="A0A645GMV0"/>
<name>A0A645GMV0_9ZZZZ</name>
<organism evidence="3">
    <name type="scientific">bioreactor metagenome</name>
    <dbReference type="NCBI Taxonomy" id="1076179"/>
    <lineage>
        <taxon>unclassified sequences</taxon>
        <taxon>metagenomes</taxon>
        <taxon>ecological metagenomes</taxon>
    </lineage>
</organism>
<protein>
    <recommendedName>
        <fullName evidence="4">SHOCT domain-containing protein</fullName>
    </recommendedName>
</protein>
<feature type="region of interest" description="Disordered" evidence="1">
    <location>
        <begin position="84"/>
        <end position="107"/>
    </location>
</feature>
<feature type="transmembrane region" description="Helical" evidence="2">
    <location>
        <begin position="12"/>
        <end position="35"/>
    </location>
</feature>
<keyword evidence="2" id="KW-0812">Transmembrane</keyword>
<sequence>MRYMPMYSGGLAMFVGFAAFVATLLVIAAIVAIVIASRRKKGLGPVPPRPMAPPALQVLDERLARGEIEIDDYLNRKAALLGGVPSPAEWRPGPTEPSTAAPGAEQA</sequence>
<reference evidence="3" key="1">
    <citation type="submission" date="2019-08" db="EMBL/GenBank/DDBJ databases">
        <authorList>
            <person name="Kucharzyk K."/>
            <person name="Murdoch R.W."/>
            <person name="Higgins S."/>
            <person name="Loffler F."/>
        </authorList>
    </citation>
    <scope>NUCLEOTIDE SEQUENCE</scope>
</reference>